<evidence type="ECO:0000259" key="1">
    <source>
        <dbReference type="Pfam" id="PF07727"/>
    </source>
</evidence>
<dbReference type="PANTHER" id="PTHR11439">
    <property type="entry name" value="GAG-POL-RELATED RETROTRANSPOSON"/>
    <property type="match status" value="1"/>
</dbReference>
<evidence type="ECO:0000313" key="3">
    <source>
        <dbReference type="Proteomes" id="UP000701853"/>
    </source>
</evidence>
<feature type="domain" description="Reverse transcriptase Ty1/copia-type" evidence="1">
    <location>
        <begin position="6"/>
        <end position="174"/>
    </location>
</feature>
<name>A0A8J5YKT5_9ROSI</name>
<dbReference type="AlphaFoldDB" id="A0A8J5YKT5"/>
<organism evidence="2 3">
    <name type="scientific">Gossypium anomalum</name>
    <dbReference type="NCBI Taxonomy" id="47600"/>
    <lineage>
        <taxon>Eukaryota</taxon>
        <taxon>Viridiplantae</taxon>
        <taxon>Streptophyta</taxon>
        <taxon>Embryophyta</taxon>
        <taxon>Tracheophyta</taxon>
        <taxon>Spermatophyta</taxon>
        <taxon>Magnoliopsida</taxon>
        <taxon>eudicotyledons</taxon>
        <taxon>Gunneridae</taxon>
        <taxon>Pentapetalae</taxon>
        <taxon>rosids</taxon>
        <taxon>malvids</taxon>
        <taxon>Malvales</taxon>
        <taxon>Malvaceae</taxon>
        <taxon>Malvoideae</taxon>
        <taxon>Gossypium</taxon>
    </lineage>
</organism>
<evidence type="ECO:0000313" key="2">
    <source>
        <dbReference type="EMBL" id="KAG8484082.1"/>
    </source>
</evidence>
<dbReference type="Proteomes" id="UP000701853">
    <property type="component" value="Chromosome 9"/>
</dbReference>
<dbReference type="InterPro" id="IPR043502">
    <property type="entry name" value="DNA/RNA_pol_sf"/>
</dbReference>
<dbReference type="Pfam" id="PF07727">
    <property type="entry name" value="RVT_2"/>
    <property type="match status" value="1"/>
</dbReference>
<accession>A0A8J5YKT5</accession>
<reference evidence="2 3" key="1">
    <citation type="journal article" date="2021" name="bioRxiv">
        <title>The Gossypium anomalum genome as a resource for cotton improvement and evolutionary analysis of hybrid incompatibility.</title>
        <authorList>
            <person name="Grover C.E."/>
            <person name="Yuan D."/>
            <person name="Arick M.A."/>
            <person name="Miller E.R."/>
            <person name="Hu G."/>
            <person name="Peterson D.G."/>
            <person name="Wendel J.F."/>
            <person name="Udall J.A."/>
        </authorList>
    </citation>
    <scope>NUCLEOTIDE SEQUENCE [LARGE SCALE GENOMIC DNA]</scope>
    <source>
        <strain evidence="2">JFW-Udall</strain>
        <tissue evidence="2">Leaf</tissue>
    </source>
</reference>
<sequence>MHDLELEQLDVKTAFLHGELEEDIYMQQPEGFIVSEKENYVCLLRKSLYGLKQSPRQWYKKFDSFMTSHDFKRSSLDSCVYFKKNSDGSFVYLLLYVDDMLIAAKDKEEIRKVKAQLSEEFEMKDLGSAKKILGMEILRDRKVSKLYLSQKGYIEKVLCRFNMQSAKPVSTPLAAHFRLSSAFSPQSDDEIEYMSHVPYSSAVGSLITKDGVIVYVDADFAGDLDRRRSLTGYVFTIGGCAISWKATLQTTIALSTTEAEYMTITEACKEAIFLKGLFSELNEDLQISTTFCDSQSAIFLTKDQMFHERTKHINFRYHFVHDIIARGDIVVSKISTHENPADMMTKSLPITKFEHCLDLVGVHC</sequence>
<protein>
    <recommendedName>
        <fullName evidence="1">Reverse transcriptase Ty1/copia-type domain-containing protein</fullName>
    </recommendedName>
</protein>
<gene>
    <name evidence="2" type="ORF">CXB51_023000</name>
</gene>
<keyword evidence="3" id="KW-1185">Reference proteome</keyword>
<dbReference type="InterPro" id="IPR013103">
    <property type="entry name" value="RVT_2"/>
</dbReference>
<dbReference type="SUPFAM" id="SSF56672">
    <property type="entry name" value="DNA/RNA polymerases"/>
    <property type="match status" value="1"/>
</dbReference>
<dbReference type="PANTHER" id="PTHR11439:SF467">
    <property type="entry name" value="INTEGRASE CATALYTIC DOMAIN-CONTAINING PROTEIN"/>
    <property type="match status" value="1"/>
</dbReference>
<dbReference type="OrthoDB" id="1002259at2759"/>
<proteinExistence type="predicted"/>
<comment type="caution">
    <text evidence="2">The sequence shown here is derived from an EMBL/GenBank/DDBJ whole genome shotgun (WGS) entry which is preliminary data.</text>
</comment>
<dbReference type="CDD" id="cd09272">
    <property type="entry name" value="RNase_HI_RT_Ty1"/>
    <property type="match status" value="1"/>
</dbReference>
<dbReference type="EMBL" id="JAHUZN010000009">
    <property type="protein sequence ID" value="KAG8484082.1"/>
    <property type="molecule type" value="Genomic_DNA"/>
</dbReference>